<evidence type="ECO:0000313" key="5">
    <source>
        <dbReference type="Proteomes" id="UP000321917"/>
    </source>
</evidence>
<dbReference type="AlphaFoldDB" id="A0A5C6QH99"/>
<keyword evidence="4" id="KW-1185">Reference proteome</keyword>
<proteinExistence type="predicted"/>
<evidence type="ECO:0000313" key="2">
    <source>
        <dbReference type="EMBL" id="TWX59174.1"/>
    </source>
</evidence>
<keyword evidence="1" id="KW-1133">Transmembrane helix</keyword>
<evidence type="ECO:0000256" key="1">
    <source>
        <dbReference type="SAM" id="Phobius"/>
    </source>
</evidence>
<reference evidence="3 5" key="1">
    <citation type="submission" date="2019-07" db="EMBL/GenBank/DDBJ databases">
        <title>Genomes of sea-ice associated Colwellia species.</title>
        <authorList>
            <person name="Bowman J.P."/>
        </authorList>
    </citation>
    <scope>NUCLEOTIDE SEQUENCE [LARGE SCALE GENOMIC DNA]</scope>
    <source>
        <strain evidence="2 4">ACAM 607</strain>
        <strain evidence="3 5">IC036</strain>
    </source>
</reference>
<keyword evidence="1" id="KW-0812">Transmembrane</keyword>
<feature type="transmembrane region" description="Helical" evidence="1">
    <location>
        <begin position="163"/>
        <end position="188"/>
    </location>
</feature>
<feature type="transmembrane region" description="Helical" evidence="1">
    <location>
        <begin position="132"/>
        <end position="151"/>
    </location>
</feature>
<dbReference type="OrthoDB" id="7836096at2"/>
<keyword evidence="1" id="KW-0472">Membrane</keyword>
<dbReference type="Proteomes" id="UP000321525">
    <property type="component" value="Unassembled WGS sequence"/>
</dbReference>
<dbReference type="Pfam" id="PF07314">
    <property type="entry name" value="Lit"/>
    <property type="match status" value="1"/>
</dbReference>
<comment type="caution">
    <text evidence="3">The sequence shown here is derived from an EMBL/GenBank/DDBJ whole genome shotgun (WGS) entry which is preliminary data.</text>
</comment>
<feature type="transmembrane region" description="Helical" evidence="1">
    <location>
        <begin position="217"/>
        <end position="240"/>
    </location>
</feature>
<dbReference type="EMBL" id="VOLR01000013">
    <property type="protein sequence ID" value="TWX59174.1"/>
    <property type="molecule type" value="Genomic_DNA"/>
</dbReference>
<accession>A0A5C6QH99</accession>
<dbReference type="Proteomes" id="UP000321917">
    <property type="component" value="Unassembled WGS sequence"/>
</dbReference>
<dbReference type="RefSeq" id="WP_146799617.1">
    <property type="nucleotide sequence ID" value="NZ_VOLP01000013.1"/>
</dbReference>
<organism evidence="3 5">
    <name type="scientific">Colwellia hornerae</name>
    <dbReference type="NCBI Taxonomy" id="89402"/>
    <lineage>
        <taxon>Bacteria</taxon>
        <taxon>Pseudomonadati</taxon>
        <taxon>Pseudomonadota</taxon>
        <taxon>Gammaproteobacteria</taxon>
        <taxon>Alteromonadales</taxon>
        <taxon>Colwelliaceae</taxon>
        <taxon>Colwellia</taxon>
    </lineage>
</organism>
<protein>
    <submittedName>
        <fullName evidence="3">DUF1461 domain-containing protein</fullName>
    </submittedName>
</protein>
<evidence type="ECO:0000313" key="3">
    <source>
        <dbReference type="EMBL" id="TWX68201.1"/>
    </source>
</evidence>
<name>A0A5C6QH99_9GAMM</name>
<gene>
    <name evidence="2" type="ORF">ESZ26_10690</name>
    <name evidence="3" type="ORF">ESZ27_07625</name>
</gene>
<dbReference type="EMBL" id="VOLQ01000011">
    <property type="protein sequence ID" value="TWX68201.1"/>
    <property type="molecule type" value="Genomic_DNA"/>
</dbReference>
<sequence length="247" mass="28386">MNSTLPLSRRYTATLLWLCCCCFLLLFSLGLSWQINKSANFFYSFWYSPLNIEQTIKTYAPENTQGKRDFAQTSREQHLLSFSEIVDEIHNNGKGLARLSYLNNDNQHRALLTKPEVVHLQDVSVLVNQLRTVSVINTLLLLITIGGVYRFKQPKPSKKERYMAVIIPTVVLLTVLALFGFTEIFYYLHTVVFPDDHQWFFYYQESLMSSLMKAPDLFAAIALSLSAIAAAIYILIYRLLMTKIFSG</sequence>
<evidence type="ECO:0000313" key="4">
    <source>
        <dbReference type="Proteomes" id="UP000321525"/>
    </source>
</evidence>
<dbReference type="InterPro" id="IPR010178">
    <property type="entry name" value="Lit"/>
</dbReference>